<organism evidence="2 3">
    <name type="scientific">Pseudo-nitzschia multistriata</name>
    <dbReference type="NCBI Taxonomy" id="183589"/>
    <lineage>
        <taxon>Eukaryota</taxon>
        <taxon>Sar</taxon>
        <taxon>Stramenopiles</taxon>
        <taxon>Ochrophyta</taxon>
        <taxon>Bacillariophyta</taxon>
        <taxon>Bacillariophyceae</taxon>
        <taxon>Bacillariophycidae</taxon>
        <taxon>Bacillariales</taxon>
        <taxon>Bacillariaceae</taxon>
        <taxon>Pseudo-nitzschia</taxon>
    </lineage>
</organism>
<gene>
    <name evidence="2" type="ORF">PSNMU_V1.4_AUG-EV-PASAV3_0110160</name>
</gene>
<dbReference type="AlphaFoldDB" id="A0A448ZPI7"/>
<keyword evidence="3" id="KW-1185">Reference proteome</keyword>
<evidence type="ECO:0000256" key="1">
    <source>
        <dbReference type="SAM" id="MobiDB-lite"/>
    </source>
</evidence>
<sequence length="227" mass="25680">MGSIQNGKRIIVPQRSVNGGLAFKFDTDPYGIDLHGLLTPEQFTEAIENLNTKLRPSRPGAIDATLLATGPLLVPLAVWGVRHRLQTKKRKRLLKEGIHEFNTCRQYQDLGLCMRWNRRPAQSVLLIERRQHQGCVVVADGSIGGNFDGEMVVASEPPRGNDFHHIAQATLLPSSIDSGSRPPLPQQQQQVYPRPQQHQQQHQQHPNSRQVQQHQHQHQQDEQLLVL</sequence>
<evidence type="ECO:0000313" key="2">
    <source>
        <dbReference type="EMBL" id="VEU43914.1"/>
    </source>
</evidence>
<dbReference type="OrthoDB" id="203739at2759"/>
<evidence type="ECO:0000313" key="3">
    <source>
        <dbReference type="Proteomes" id="UP000291116"/>
    </source>
</evidence>
<protein>
    <submittedName>
        <fullName evidence="2">Uncharacterized protein</fullName>
    </submittedName>
</protein>
<feature type="compositionally biased region" description="Low complexity" evidence="1">
    <location>
        <begin position="186"/>
        <end position="214"/>
    </location>
</feature>
<dbReference type="Proteomes" id="UP000291116">
    <property type="component" value="Unassembled WGS sequence"/>
</dbReference>
<feature type="region of interest" description="Disordered" evidence="1">
    <location>
        <begin position="173"/>
        <end position="227"/>
    </location>
</feature>
<accession>A0A448ZPI7</accession>
<reference evidence="2 3" key="1">
    <citation type="submission" date="2019-01" db="EMBL/GenBank/DDBJ databases">
        <authorList>
            <person name="Ferrante I. M."/>
        </authorList>
    </citation>
    <scope>NUCLEOTIDE SEQUENCE [LARGE SCALE GENOMIC DNA]</scope>
    <source>
        <strain evidence="2 3">B856</strain>
    </source>
</reference>
<dbReference type="EMBL" id="CAACVS010000602">
    <property type="protein sequence ID" value="VEU43914.1"/>
    <property type="molecule type" value="Genomic_DNA"/>
</dbReference>
<proteinExistence type="predicted"/>
<name>A0A448ZPI7_9STRA</name>